<dbReference type="EMBL" id="PHIG01000037">
    <property type="protein sequence ID" value="PJK28950.1"/>
    <property type="molecule type" value="Genomic_DNA"/>
</dbReference>
<dbReference type="RefSeq" id="WP_109794161.1">
    <property type="nucleotide sequence ID" value="NZ_PHIG01000037.1"/>
</dbReference>
<evidence type="ECO:0008006" key="3">
    <source>
        <dbReference type="Google" id="ProtNLM"/>
    </source>
</evidence>
<evidence type="ECO:0000313" key="1">
    <source>
        <dbReference type="EMBL" id="PJK28950.1"/>
    </source>
</evidence>
<gene>
    <name evidence="1" type="ORF">CVT23_13575</name>
</gene>
<proteinExistence type="predicted"/>
<name>A0A2M9FZR5_9PROT</name>
<dbReference type="Proteomes" id="UP000229498">
    <property type="component" value="Unassembled WGS sequence"/>
</dbReference>
<sequence>MLAKPDDGKIRDTVAEAQDRLRSEVTQAALRYWLSTRGERIWPRREDFDPAEVKHLLPNLAVLSVERNPVDFVYRLTGTDVDAHMGGNLKGRQVGEIPNQRAPSAYWTTLLATAETGLPQAREIAYANARGDFRSCEVIGLPYSTHGQSIDRVIVAFEFRRLDDS</sequence>
<dbReference type="AlphaFoldDB" id="A0A2M9FZR5"/>
<dbReference type="OrthoDB" id="8478534at2"/>
<dbReference type="InterPro" id="IPR009922">
    <property type="entry name" value="DUF1457"/>
</dbReference>
<comment type="caution">
    <text evidence="1">The sequence shown here is derived from an EMBL/GenBank/DDBJ whole genome shotgun (WGS) entry which is preliminary data.</text>
</comment>
<dbReference type="Pfam" id="PF07310">
    <property type="entry name" value="PAS_5"/>
    <property type="match status" value="1"/>
</dbReference>
<evidence type="ECO:0000313" key="2">
    <source>
        <dbReference type="Proteomes" id="UP000229498"/>
    </source>
</evidence>
<reference evidence="1 2" key="1">
    <citation type="submission" date="2017-11" db="EMBL/GenBank/DDBJ databases">
        <title>Draft genome sequence of Rhizobiales bacterium SY3-13.</title>
        <authorList>
            <person name="Sun C."/>
        </authorList>
    </citation>
    <scope>NUCLEOTIDE SEQUENCE [LARGE SCALE GENOMIC DNA]</scope>
    <source>
        <strain evidence="1 2">SY3-13</strain>
    </source>
</reference>
<protein>
    <recommendedName>
        <fullName evidence="3">PAS domain-containing protein</fullName>
    </recommendedName>
</protein>
<keyword evidence="2" id="KW-1185">Reference proteome</keyword>
<organism evidence="1 2">
    <name type="scientific">Minwuia thermotolerans</name>
    <dbReference type="NCBI Taxonomy" id="2056226"/>
    <lineage>
        <taxon>Bacteria</taxon>
        <taxon>Pseudomonadati</taxon>
        <taxon>Pseudomonadota</taxon>
        <taxon>Alphaproteobacteria</taxon>
        <taxon>Minwuiales</taxon>
        <taxon>Minwuiaceae</taxon>
        <taxon>Minwuia</taxon>
    </lineage>
</organism>
<accession>A0A2M9FZR5</accession>